<keyword evidence="3" id="KW-1185">Reference proteome</keyword>
<evidence type="ECO:0000313" key="3">
    <source>
        <dbReference type="Proteomes" id="UP000554482"/>
    </source>
</evidence>
<feature type="compositionally biased region" description="Low complexity" evidence="1">
    <location>
        <begin position="38"/>
        <end position="50"/>
    </location>
</feature>
<organism evidence="2 3">
    <name type="scientific">Thalictrum thalictroides</name>
    <name type="common">Rue-anemone</name>
    <name type="synonym">Anemone thalictroides</name>
    <dbReference type="NCBI Taxonomy" id="46969"/>
    <lineage>
        <taxon>Eukaryota</taxon>
        <taxon>Viridiplantae</taxon>
        <taxon>Streptophyta</taxon>
        <taxon>Embryophyta</taxon>
        <taxon>Tracheophyta</taxon>
        <taxon>Spermatophyta</taxon>
        <taxon>Magnoliopsida</taxon>
        <taxon>Ranunculales</taxon>
        <taxon>Ranunculaceae</taxon>
        <taxon>Thalictroideae</taxon>
        <taxon>Thalictrum</taxon>
    </lineage>
</organism>
<feature type="region of interest" description="Disordered" evidence="1">
    <location>
        <begin position="29"/>
        <end position="65"/>
    </location>
</feature>
<comment type="caution">
    <text evidence="2">The sequence shown here is derived from an EMBL/GenBank/DDBJ whole genome shotgun (WGS) entry which is preliminary data.</text>
</comment>
<dbReference type="AlphaFoldDB" id="A0A7J6VND4"/>
<proteinExistence type="predicted"/>
<gene>
    <name evidence="2" type="ORF">FRX31_024551</name>
</gene>
<dbReference type="EMBL" id="JABWDY010030110">
    <property type="protein sequence ID" value="KAF5185862.1"/>
    <property type="molecule type" value="Genomic_DNA"/>
</dbReference>
<name>A0A7J6VND4_THATH</name>
<sequence length="65" mass="7106">MATLITVKRGAYDDLRLLPTSKGQELLHSNSLGMTHFPSSSPSRASSSLPFQKRSQDQASEIARC</sequence>
<dbReference type="Proteomes" id="UP000554482">
    <property type="component" value="Unassembled WGS sequence"/>
</dbReference>
<evidence type="ECO:0000313" key="2">
    <source>
        <dbReference type="EMBL" id="KAF5185862.1"/>
    </source>
</evidence>
<evidence type="ECO:0000256" key="1">
    <source>
        <dbReference type="SAM" id="MobiDB-lite"/>
    </source>
</evidence>
<protein>
    <submittedName>
        <fullName evidence="2">Uncharacterized protein</fullName>
    </submittedName>
</protein>
<reference evidence="2 3" key="1">
    <citation type="submission" date="2020-06" db="EMBL/GenBank/DDBJ databases">
        <title>Transcriptomic and genomic resources for Thalictrum thalictroides and T. hernandezii: Facilitating candidate gene discovery in an emerging model plant lineage.</title>
        <authorList>
            <person name="Arias T."/>
            <person name="Riano-Pachon D.M."/>
            <person name="Di Stilio V.S."/>
        </authorList>
    </citation>
    <scope>NUCLEOTIDE SEQUENCE [LARGE SCALE GENOMIC DNA]</scope>
    <source>
        <strain evidence="3">cv. WT478/WT964</strain>
        <tissue evidence="2">Leaves</tissue>
    </source>
</reference>
<accession>A0A7J6VND4</accession>